<reference evidence="2 3" key="1">
    <citation type="journal article" date="2022" name="Allergy">
        <title>Genome assembly and annotation of Periplaneta americana reveal a comprehensive cockroach allergen profile.</title>
        <authorList>
            <person name="Wang L."/>
            <person name="Xiong Q."/>
            <person name="Saelim N."/>
            <person name="Wang L."/>
            <person name="Nong W."/>
            <person name="Wan A.T."/>
            <person name="Shi M."/>
            <person name="Liu X."/>
            <person name="Cao Q."/>
            <person name="Hui J.H.L."/>
            <person name="Sookrung N."/>
            <person name="Leung T.F."/>
            <person name="Tungtrongchitr A."/>
            <person name="Tsui S.K.W."/>
        </authorList>
    </citation>
    <scope>NUCLEOTIDE SEQUENCE [LARGE SCALE GENOMIC DNA]</scope>
    <source>
        <strain evidence="2">PWHHKU_190912</strain>
    </source>
</reference>
<feature type="signal peptide" evidence="1">
    <location>
        <begin position="1"/>
        <end position="27"/>
    </location>
</feature>
<sequence length="693" mass="78457">MSVDFHIGRSLCSLLTLLTQRVTETKAMTLPDVRERVKVAYCSCPRPPNSISHRLPPQLLSNSVNIFPTGSVCFHYNFTEVVGYILIKFDTKKSGDRGGTPQHFLFVLSISGSSSFSAWTGLVMYRNIELGVQLKEIGLYVLYFNEFHIYSPSVSVNDNDNESVTEKGGKEEDLKIAIFMHVQKNNRNTEFVERHDTATACRQYVNETHGSVQEPPRTRLNLFRCYSTPSSEPTRSRRYLNFAACCVETVATITCEFVYACVAVFICLCEIVRICLLSAQNQYAIISRSMTFLSRKKSILLRLRTSHNLRDIAQGKTLEERNSIRCSGLNFAVAQWLERLVQYDYLVLTVAGDLRLDQASPFSYAKGCLDYSLACLRSDRMTCVLYSDIVNLCLKMPRRIGLQNRDDEGRGFFHATSLLSVSTKRRGTNDDDRDPAFPMCLEFRLLIHIHNPSSFHTQRLMPAYDVKVSGLTVICTLRQWRQEFNQTYYNESVAIPNNCPWNTLTLAASLDPLGTWLDAVNYYAEYYGKIMEVTDALDSTDSSAVAAVKSLPSEQILEDILFIDSNLKLVSKSITLLESSKLQLSEALNVVDKVSQTVIQNNNSLISEKVKCKLRNIIDKNCAYSQLRIINYVLPGHDKTSEVGVLKSSDFPFFEYAPITSCDVERTVTLKKNETILGRRKLKFYSAVHSIST</sequence>
<feature type="chain" id="PRO_5045991638" evidence="1">
    <location>
        <begin position="28"/>
        <end position="693"/>
    </location>
</feature>
<proteinExistence type="predicted"/>
<dbReference type="Proteomes" id="UP001148838">
    <property type="component" value="Unassembled WGS sequence"/>
</dbReference>
<gene>
    <name evidence="2" type="ORF">ANN_00464</name>
</gene>
<dbReference type="EMBL" id="JAJSOF020000003">
    <property type="protein sequence ID" value="KAJ4449069.1"/>
    <property type="molecule type" value="Genomic_DNA"/>
</dbReference>
<organism evidence="2 3">
    <name type="scientific">Periplaneta americana</name>
    <name type="common">American cockroach</name>
    <name type="synonym">Blatta americana</name>
    <dbReference type="NCBI Taxonomy" id="6978"/>
    <lineage>
        <taxon>Eukaryota</taxon>
        <taxon>Metazoa</taxon>
        <taxon>Ecdysozoa</taxon>
        <taxon>Arthropoda</taxon>
        <taxon>Hexapoda</taxon>
        <taxon>Insecta</taxon>
        <taxon>Pterygota</taxon>
        <taxon>Neoptera</taxon>
        <taxon>Polyneoptera</taxon>
        <taxon>Dictyoptera</taxon>
        <taxon>Blattodea</taxon>
        <taxon>Blattoidea</taxon>
        <taxon>Blattidae</taxon>
        <taxon>Blattinae</taxon>
        <taxon>Periplaneta</taxon>
    </lineage>
</organism>
<accession>A0ABQ8TR30</accession>
<comment type="caution">
    <text evidence="2">The sequence shown here is derived from an EMBL/GenBank/DDBJ whole genome shotgun (WGS) entry which is preliminary data.</text>
</comment>
<protein>
    <submittedName>
        <fullName evidence="2">Uncharacterized protein</fullName>
    </submittedName>
</protein>
<keyword evidence="3" id="KW-1185">Reference proteome</keyword>
<evidence type="ECO:0000256" key="1">
    <source>
        <dbReference type="SAM" id="SignalP"/>
    </source>
</evidence>
<evidence type="ECO:0000313" key="2">
    <source>
        <dbReference type="EMBL" id="KAJ4449069.1"/>
    </source>
</evidence>
<keyword evidence="1" id="KW-0732">Signal</keyword>
<name>A0ABQ8TR30_PERAM</name>
<evidence type="ECO:0000313" key="3">
    <source>
        <dbReference type="Proteomes" id="UP001148838"/>
    </source>
</evidence>